<name>A0AAD8VXG8_LOLMU</name>
<dbReference type="InterPro" id="IPR007321">
    <property type="entry name" value="Transposase_28"/>
</dbReference>
<dbReference type="AlphaFoldDB" id="A0AAD8VXG8"/>
<dbReference type="EMBL" id="JAUUTY010000006">
    <property type="protein sequence ID" value="KAK1620403.1"/>
    <property type="molecule type" value="Genomic_DNA"/>
</dbReference>
<comment type="caution">
    <text evidence="3">The sequence shown here is derived from an EMBL/GenBank/DDBJ whole genome shotgun (WGS) entry which is preliminary data.</text>
</comment>
<feature type="domain" description="Transposase (putative) gypsy type" evidence="2">
    <location>
        <begin position="51"/>
        <end position="116"/>
    </location>
</feature>
<accession>A0AAD8VXG8</accession>
<protein>
    <recommendedName>
        <fullName evidence="2">Transposase (putative) gypsy type domain-containing protein</fullName>
    </recommendedName>
</protein>
<feature type="compositionally biased region" description="Basic and acidic residues" evidence="1">
    <location>
        <begin position="310"/>
        <end position="320"/>
    </location>
</feature>
<feature type="compositionally biased region" description="Acidic residues" evidence="1">
    <location>
        <begin position="297"/>
        <end position="309"/>
    </location>
</feature>
<dbReference type="PANTHER" id="PTHR33026">
    <property type="entry name" value="OS06G0360600 PROTEIN"/>
    <property type="match status" value="1"/>
</dbReference>
<evidence type="ECO:0000313" key="3">
    <source>
        <dbReference type="EMBL" id="KAK1620403.1"/>
    </source>
</evidence>
<dbReference type="Pfam" id="PF04195">
    <property type="entry name" value="Transposase_28"/>
    <property type="match status" value="1"/>
</dbReference>
<dbReference type="Proteomes" id="UP001231189">
    <property type="component" value="Unassembled WGS sequence"/>
</dbReference>
<organism evidence="3 4">
    <name type="scientific">Lolium multiflorum</name>
    <name type="common">Italian ryegrass</name>
    <name type="synonym">Lolium perenne subsp. multiflorum</name>
    <dbReference type="NCBI Taxonomy" id="4521"/>
    <lineage>
        <taxon>Eukaryota</taxon>
        <taxon>Viridiplantae</taxon>
        <taxon>Streptophyta</taxon>
        <taxon>Embryophyta</taxon>
        <taxon>Tracheophyta</taxon>
        <taxon>Spermatophyta</taxon>
        <taxon>Magnoliopsida</taxon>
        <taxon>Liliopsida</taxon>
        <taxon>Poales</taxon>
        <taxon>Poaceae</taxon>
        <taxon>BOP clade</taxon>
        <taxon>Pooideae</taxon>
        <taxon>Poodae</taxon>
        <taxon>Poeae</taxon>
        <taxon>Poeae Chloroplast Group 2 (Poeae type)</taxon>
        <taxon>Loliodinae</taxon>
        <taxon>Loliinae</taxon>
        <taxon>Lolium</taxon>
    </lineage>
</organism>
<feature type="region of interest" description="Disordered" evidence="1">
    <location>
        <begin position="280"/>
        <end position="376"/>
    </location>
</feature>
<evidence type="ECO:0000256" key="1">
    <source>
        <dbReference type="SAM" id="MobiDB-lite"/>
    </source>
</evidence>
<evidence type="ECO:0000259" key="2">
    <source>
        <dbReference type="Pfam" id="PF04195"/>
    </source>
</evidence>
<keyword evidence="4" id="KW-1185">Reference proteome</keyword>
<feature type="compositionally biased region" description="Basic and acidic residues" evidence="1">
    <location>
        <begin position="348"/>
        <end position="357"/>
    </location>
</feature>
<dbReference type="PANTHER" id="PTHR33026:SF7">
    <property type="entry name" value="OS03G0100275 PROTEIN"/>
    <property type="match status" value="1"/>
</dbReference>
<reference evidence="3" key="1">
    <citation type="submission" date="2023-07" db="EMBL/GenBank/DDBJ databases">
        <title>A chromosome-level genome assembly of Lolium multiflorum.</title>
        <authorList>
            <person name="Chen Y."/>
            <person name="Copetti D."/>
            <person name="Kolliker R."/>
            <person name="Studer B."/>
        </authorList>
    </citation>
    <scope>NUCLEOTIDE SEQUENCE</scope>
    <source>
        <strain evidence="3">02402/16</strain>
        <tissue evidence="3">Leaf</tissue>
    </source>
</reference>
<gene>
    <name evidence="3" type="ORF">QYE76_025920</name>
</gene>
<sequence length="405" mass="45617">MAARGWGKSKVTRESHLPYVASGVIPEFKQERWRVPTPNEVEPLPRPGEFVLFLSFLDRGFALPSSDFIRQLLAFYSIKICDLGPHSVQQISLFVALCECYLGCPPYFPLWVSIFHRRATRVSKNNQALIPNGGITFQVKSGESFIDMALPKKAQSQWFRFWFYAKEYTPHGEVCIPQYDPEPSVPRRLNVRSLPREQEEVVKGMRQAIQTLKDDGLTAANMYNCWLGRRLIPLRCRAHSMWEYRGQNDCTRSTETEWDEAEYRKALAKITTAAFTSFEDGLQPFSEDNPAPQVSNCEEEEVDDEEERTESDSEARDFVRLPRGVKRGATSSSQGAPRPPEGDGDEEVTSHPEDGKASKGGAEPQPKRLRPTILEGSIKLQRPLKDAIDAGARAGPGVKAIPTVK</sequence>
<proteinExistence type="predicted"/>
<evidence type="ECO:0000313" key="4">
    <source>
        <dbReference type="Proteomes" id="UP001231189"/>
    </source>
</evidence>